<protein>
    <submittedName>
        <fullName evidence="2">Uncharacterized protein</fullName>
    </submittedName>
</protein>
<proteinExistence type="predicted"/>
<dbReference type="AlphaFoldDB" id="A0AAD4R7P8"/>
<dbReference type="Proteomes" id="UP001201812">
    <property type="component" value="Unassembled WGS sequence"/>
</dbReference>
<comment type="caution">
    <text evidence="2">The sequence shown here is derived from an EMBL/GenBank/DDBJ whole genome shotgun (WGS) entry which is preliminary data.</text>
</comment>
<evidence type="ECO:0000313" key="3">
    <source>
        <dbReference type="Proteomes" id="UP001201812"/>
    </source>
</evidence>
<sequence length="75" mass="8495">MKSNSQERTVAPHLESVMGVRLIHSSPEDETTAYFTQLQNLWESTLESLERTQSKPAVIPLAGQNNRNDKRQNVS</sequence>
<name>A0AAD4R7P8_9BILA</name>
<accession>A0AAD4R7P8</accession>
<organism evidence="2 3">
    <name type="scientific">Ditylenchus destructor</name>
    <dbReference type="NCBI Taxonomy" id="166010"/>
    <lineage>
        <taxon>Eukaryota</taxon>
        <taxon>Metazoa</taxon>
        <taxon>Ecdysozoa</taxon>
        <taxon>Nematoda</taxon>
        <taxon>Chromadorea</taxon>
        <taxon>Rhabditida</taxon>
        <taxon>Tylenchina</taxon>
        <taxon>Tylenchomorpha</taxon>
        <taxon>Sphaerularioidea</taxon>
        <taxon>Anguinidae</taxon>
        <taxon>Anguininae</taxon>
        <taxon>Ditylenchus</taxon>
    </lineage>
</organism>
<evidence type="ECO:0000313" key="2">
    <source>
        <dbReference type="EMBL" id="KAI1722074.1"/>
    </source>
</evidence>
<evidence type="ECO:0000256" key="1">
    <source>
        <dbReference type="SAM" id="MobiDB-lite"/>
    </source>
</evidence>
<feature type="region of interest" description="Disordered" evidence="1">
    <location>
        <begin position="56"/>
        <end position="75"/>
    </location>
</feature>
<dbReference type="EMBL" id="JAKKPZ010000004">
    <property type="protein sequence ID" value="KAI1722074.1"/>
    <property type="molecule type" value="Genomic_DNA"/>
</dbReference>
<keyword evidence="3" id="KW-1185">Reference proteome</keyword>
<reference evidence="2" key="1">
    <citation type="submission" date="2022-01" db="EMBL/GenBank/DDBJ databases">
        <title>Genome Sequence Resource for Two Populations of Ditylenchus destructor, the Migratory Endoparasitic Phytonematode.</title>
        <authorList>
            <person name="Zhang H."/>
            <person name="Lin R."/>
            <person name="Xie B."/>
        </authorList>
    </citation>
    <scope>NUCLEOTIDE SEQUENCE</scope>
    <source>
        <strain evidence="2">BazhouSP</strain>
    </source>
</reference>
<gene>
    <name evidence="2" type="ORF">DdX_04372</name>
</gene>